<dbReference type="InterPro" id="IPR005513">
    <property type="entry name" value="LEA_1"/>
</dbReference>
<evidence type="ECO:0000313" key="4">
    <source>
        <dbReference type="Proteomes" id="UP000243459"/>
    </source>
</evidence>
<protein>
    <submittedName>
        <fullName evidence="3">Uncharacterized protein</fullName>
    </submittedName>
</protein>
<dbReference type="PANTHER" id="PTHR33493:SF6">
    <property type="entry name" value="LATE EMBRYOGENESIS ABUNDANT PROTEIN 6"/>
    <property type="match status" value="1"/>
</dbReference>
<name>A0A5P1E3L8_ASPOF</name>
<dbReference type="AlphaFoldDB" id="A0A5P1E3L8"/>
<dbReference type="GO" id="GO:0009793">
    <property type="term" value="P:embryo development ending in seed dormancy"/>
    <property type="evidence" value="ECO:0007669"/>
    <property type="project" value="InterPro"/>
</dbReference>
<accession>A0A5P1E3L8</accession>
<evidence type="ECO:0000256" key="1">
    <source>
        <dbReference type="ARBA" id="ARBA00010975"/>
    </source>
</evidence>
<feature type="compositionally biased region" description="Basic and acidic residues" evidence="2">
    <location>
        <begin position="39"/>
        <end position="57"/>
    </location>
</feature>
<dbReference type="Gramene" id="ONK56035">
    <property type="protein sequence ID" value="ONK56035"/>
    <property type="gene ID" value="A4U43_C10F3460"/>
</dbReference>
<feature type="compositionally biased region" description="Basic and acidic residues" evidence="2">
    <location>
        <begin position="7"/>
        <end position="31"/>
    </location>
</feature>
<feature type="region of interest" description="Disordered" evidence="2">
    <location>
        <begin position="1"/>
        <end position="57"/>
    </location>
</feature>
<evidence type="ECO:0000256" key="2">
    <source>
        <dbReference type="SAM" id="MobiDB-lite"/>
    </source>
</evidence>
<reference evidence="4" key="1">
    <citation type="journal article" date="2017" name="Nat. Commun.">
        <title>The asparagus genome sheds light on the origin and evolution of a young Y chromosome.</title>
        <authorList>
            <person name="Harkess A."/>
            <person name="Zhou J."/>
            <person name="Xu C."/>
            <person name="Bowers J.E."/>
            <person name="Van der Hulst R."/>
            <person name="Ayyampalayam S."/>
            <person name="Mercati F."/>
            <person name="Riccardi P."/>
            <person name="McKain M.R."/>
            <person name="Kakrana A."/>
            <person name="Tang H."/>
            <person name="Ray J."/>
            <person name="Groenendijk J."/>
            <person name="Arikit S."/>
            <person name="Mathioni S.M."/>
            <person name="Nakano M."/>
            <person name="Shan H."/>
            <person name="Telgmann-Rauber A."/>
            <person name="Kanno A."/>
            <person name="Yue Z."/>
            <person name="Chen H."/>
            <person name="Li W."/>
            <person name="Chen Y."/>
            <person name="Xu X."/>
            <person name="Zhang Y."/>
            <person name="Luo S."/>
            <person name="Chen H."/>
            <person name="Gao J."/>
            <person name="Mao Z."/>
            <person name="Pires J.C."/>
            <person name="Luo M."/>
            <person name="Kudrna D."/>
            <person name="Wing R.A."/>
            <person name="Meyers B.C."/>
            <person name="Yi K."/>
            <person name="Kong H."/>
            <person name="Lavrijsen P."/>
            <person name="Sunseri F."/>
            <person name="Falavigna A."/>
            <person name="Ye Y."/>
            <person name="Leebens-Mack J.H."/>
            <person name="Chen G."/>
        </authorList>
    </citation>
    <scope>NUCLEOTIDE SEQUENCE [LARGE SCALE GENOMIC DNA]</scope>
    <source>
        <strain evidence="4">cv. DH0086</strain>
    </source>
</reference>
<dbReference type="Pfam" id="PF03760">
    <property type="entry name" value="LEA_1"/>
    <property type="match status" value="1"/>
</dbReference>
<dbReference type="Proteomes" id="UP000243459">
    <property type="component" value="Chromosome 10"/>
</dbReference>
<comment type="similarity">
    <text evidence="1">Belongs to the LEA type 1 family.</text>
</comment>
<gene>
    <name evidence="3" type="ORF">A4U43_C10F3460</name>
</gene>
<organism evidence="3 4">
    <name type="scientific">Asparagus officinalis</name>
    <name type="common">Garden asparagus</name>
    <dbReference type="NCBI Taxonomy" id="4686"/>
    <lineage>
        <taxon>Eukaryota</taxon>
        <taxon>Viridiplantae</taxon>
        <taxon>Streptophyta</taxon>
        <taxon>Embryophyta</taxon>
        <taxon>Tracheophyta</taxon>
        <taxon>Spermatophyta</taxon>
        <taxon>Magnoliopsida</taxon>
        <taxon>Liliopsida</taxon>
        <taxon>Asparagales</taxon>
        <taxon>Asparagaceae</taxon>
        <taxon>Asparagoideae</taxon>
        <taxon>Asparagus</taxon>
    </lineage>
</organism>
<sequence length="121" mass="13584">MHSATQKVKDMASTAKEKLKQCTSKAEEKAETATAHTRLGKEIAHERGKAREAEAKDRRCDLSAFRDRRFCISNDWNSQSFVLDNRHCESHVSNNGHSSCRREVSLISESTESCMTGVLPT</sequence>
<dbReference type="PANTHER" id="PTHR33493">
    <property type="entry name" value="LATE EMBRYOGENESIS ABUNDANT PROTEIN 6-RELATED"/>
    <property type="match status" value="1"/>
</dbReference>
<evidence type="ECO:0000313" key="3">
    <source>
        <dbReference type="EMBL" id="ONK56035.1"/>
    </source>
</evidence>
<keyword evidence="4" id="KW-1185">Reference proteome</keyword>
<dbReference type="EMBL" id="CM007390">
    <property type="protein sequence ID" value="ONK56035.1"/>
    <property type="molecule type" value="Genomic_DNA"/>
</dbReference>
<proteinExistence type="inferred from homology"/>